<keyword evidence="5" id="KW-1185">Reference proteome</keyword>
<dbReference type="PANTHER" id="PTHR45266:SF3">
    <property type="entry name" value="OXALOACETATE DECARBOXYLASE ALPHA CHAIN"/>
    <property type="match status" value="1"/>
</dbReference>
<keyword evidence="1" id="KW-0092">Biotin</keyword>
<dbReference type="OrthoDB" id="9812676at2"/>
<dbReference type="Gene3D" id="2.40.50.100">
    <property type="match status" value="1"/>
</dbReference>
<evidence type="ECO:0000259" key="3">
    <source>
        <dbReference type="PROSITE" id="PS50968"/>
    </source>
</evidence>
<dbReference type="AlphaFoldDB" id="A0A6I5ZQ16"/>
<dbReference type="Proteomes" id="UP000425916">
    <property type="component" value="Chromosome"/>
</dbReference>
<feature type="region of interest" description="Disordered" evidence="2">
    <location>
        <begin position="39"/>
        <end position="63"/>
    </location>
</feature>
<name>A0A6I5ZQ16_9FIRM</name>
<dbReference type="PANTHER" id="PTHR45266">
    <property type="entry name" value="OXALOACETATE DECARBOXYLASE ALPHA CHAIN"/>
    <property type="match status" value="1"/>
</dbReference>
<gene>
    <name evidence="4" type="ORF">MGLY_09620</name>
</gene>
<dbReference type="EMBL" id="CP046244">
    <property type="protein sequence ID" value="QGP91621.1"/>
    <property type="molecule type" value="Genomic_DNA"/>
</dbReference>
<feature type="compositionally biased region" description="Pro residues" evidence="2">
    <location>
        <begin position="41"/>
        <end position="56"/>
    </location>
</feature>
<dbReference type="SUPFAM" id="SSF51230">
    <property type="entry name" value="Single hybrid motif"/>
    <property type="match status" value="1"/>
</dbReference>
<evidence type="ECO:0000256" key="2">
    <source>
        <dbReference type="SAM" id="MobiDB-lite"/>
    </source>
</evidence>
<evidence type="ECO:0000313" key="4">
    <source>
        <dbReference type="EMBL" id="QGP91621.1"/>
    </source>
</evidence>
<dbReference type="InterPro" id="IPR011053">
    <property type="entry name" value="Single_hybrid_motif"/>
</dbReference>
<evidence type="ECO:0000313" key="5">
    <source>
        <dbReference type="Proteomes" id="UP000425916"/>
    </source>
</evidence>
<reference evidence="4 5" key="1">
    <citation type="submission" date="2019-11" db="EMBL/GenBank/DDBJ databases">
        <title>Genome sequence of Moorella glycerini DSM11254.</title>
        <authorList>
            <person name="Poehlein A."/>
            <person name="Boeer T."/>
            <person name="Daniel R."/>
        </authorList>
    </citation>
    <scope>NUCLEOTIDE SEQUENCE [LARGE SCALE GENOMIC DNA]</scope>
    <source>
        <strain evidence="4 5">DSM 11254</strain>
    </source>
</reference>
<dbReference type="Pfam" id="PF00364">
    <property type="entry name" value="Biotin_lipoyl"/>
    <property type="match status" value="1"/>
</dbReference>
<organism evidence="4 5">
    <name type="scientific">Neomoorella glycerini</name>
    <dbReference type="NCBI Taxonomy" id="55779"/>
    <lineage>
        <taxon>Bacteria</taxon>
        <taxon>Bacillati</taxon>
        <taxon>Bacillota</taxon>
        <taxon>Clostridia</taxon>
        <taxon>Neomoorellales</taxon>
        <taxon>Neomoorellaceae</taxon>
        <taxon>Neomoorella</taxon>
    </lineage>
</organism>
<evidence type="ECO:0000256" key="1">
    <source>
        <dbReference type="ARBA" id="ARBA00023267"/>
    </source>
</evidence>
<dbReference type="InterPro" id="IPR000089">
    <property type="entry name" value="Biotin_lipoyl"/>
</dbReference>
<dbReference type="FunFam" id="2.40.50.100:FF:000003">
    <property type="entry name" value="Acetyl-CoA carboxylase biotin carboxyl carrier protein"/>
    <property type="match status" value="1"/>
</dbReference>
<protein>
    <submittedName>
        <fullName evidence="4">Biotin-requiring enzyme</fullName>
    </submittedName>
</protein>
<sequence>MKTYIIHVNGQRYEVTVEEKSSGTGIPGVIAVLAPALSSPPASPVAPTPVTPPPAQGPAGANTITAPMPGKVVAVKVKMGTPVKQGDVLIVLEAMKMENEIVAPGAGTVKEIYVSEGASVNVGEPLVAII</sequence>
<dbReference type="CDD" id="cd06850">
    <property type="entry name" value="biotinyl_domain"/>
    <property type="match status" value="1"/>
</dbReference>
<dbReference type="RefSeq" id="WP_156272220.1">
    <property type="nucleotide sequence ID" value="NZ_CP046244.1"/>
</dbReference>
<dbReference type="PROSITE" id="PS00188">
    <property type="entry name" value="BIOTIN"/>
    <property type="match status" value="1"/>
</dbReference>
<dbReference type="InterPro" id="IPR050709">
    <property type="entry name" value="Biotin_Carboxyl_Carrier/Decarb"/>
</dbReference>
<dbReference type="InterPro" id="IPR001882">
    <property type="entry name" value="Biotin_BS"/>
</dbReference>
<accession>A0A6I5ZQ16</accession>
<dbReference type="PROSITE" id="PS50968">
    <property type="entry name" value="BIOTINYL_LIPOYL"/>
    <property type="match status" value="1"/>
</dbReference>
<feature type="domain" description="Lipoyl-binding" evidence="3">
    <location>
        <begin position="52"/>
        <end position="130"/>
    </location>
</feature>
<proteinExistence type="predicted"/>